<accession>A0A2D2AX84</accession>
<dbReference type="Proteomes" id="UP000228945">
    <property type="component" value="Chromosome"/>
</dbReference>
<feature type="transmembrane region" description="Helical" evidence="1">
    <location>
        <begin position="30"/>
        <end position="54"/>
    </location>
</feature>
<dbReference type="RefSeq" id="WP_099621878.1">
    <property type="nucleotide sequence ID" value="NZ_CP024201.1"/>
</dbReference>
<gene>
    <name evidence="2" type="ORF">CSW64_09495</name>
</gene>
<dbReference type="KEGG" id="cmb:CSW64_09495"/>
<proteinExistence type="predicted"/>
<keyword evidence="3" id="KW-1185">Reference proteome</keyword>
<evidence type="ECO:0000256" key="1">
    <source>
        <dbReference type="SAM" id="Phobius"/>
    </source>
</evidence>
<dbReference type="AlphaFoldDB" id="A0A2D2AX84"/>
<organism evidence="2 3">
    <name type="scientific">Caulobacter mirabilis</name>
    <dbReference type="NCBI Taxonomy" id="69666"/>
    <lineage>
        <taxon>Bacteria</taxon>
        <taxon>Pseudomonadati</taxon>
        <taxon>Pseudomonadota</taxon>
        <taxon>Alphaproteobacteria</taxon>
        <taxon>Caulobacterales</taxon>
        <taxon>Caulobacteraceae</taxon>
        <taxon>Caulobacter</taxon>
    </lineage>
</organism>
<keyword evidence="1" id="KW-1133">Transmembrane helix</keyword>
<evidence type="ECO:0000313" key="2">
    <source>
        <dbReference type="EMBL" id="ATQ42624.1"/>
    </source>
</evidence>
<name>A0A2D2AX84_9CAUL</name>
<feature type="transmembrane region" description="Helical" evidence="1">
    <location>
        <begin position="84"/>
        <end position="106"/>
    </location>
</feature>
<keyword evidence="1" id="KW-0812">Transmembrane</keyword>
<protein>
    <submittedName>
        <fullName evidence="2">Uncharacterized protein</fullName>
    </submittedName>
</protein>
<reference evidence="2 3" key="1">
    <citation type="submission" date="2017-10" db="EMBL/GenBank/DDBJ databases">
        <title>Genome sequence of Caulobacter mirabilis FWC38.</title>
        <authorList>
            <person name="Fiebig A."/>
            <person name="Crosson S."/>
        </authorList>
    </citation>
    <scope>NUCLEOTIDE SEQUENCE [LARGE SCALE GENOMIC DNA]</scope>
    <source>
        <strain evidence="2 3">FWC 38</strain>
    </source>
</reference>
<evidence type="ECO:0000313" key="3">
    <source>
        <dbReference type="Proteomes" id="UP000228945"/>
    </source>
</evidence>
<sequence length="137" mass="15310">MTERPSERAGLGDFAGWTLRNDPARVDRRAFHIWAAVLGLVGLGILAMLVWMILAPEAARPVAQTIAFWTIKSARWGDYSHGHYLWVLFFLGFWTLVLLSAAAWLATGAADLKQRRLDAGLGRILKEIAERDEPPRA</sequence>
<dbReference type="EMBL" id="CP024201">
    <property type="protein sequence ID" value="ATQ42624.1"/>
    <property type="molecule type" value="Genomic_DNA"/>
</dbReference>
<keyword evidence="1" id="KW-0472">Membrane</keyword>